<dbReference type="CDD" id="cd17321">
    <property type="entry name" value="MFS_MMR_MDR_like"/>
    <property type="match status" value="1"/>
</dbReference>
<organism evidence="8 9">
    <name type="scientific">Paenibacillus typhae</name>
    <dbReference type="NCBI Taxonomy" id="1174501"/>
    <lineage>
        <taxon>Bacteria</taxon>
        <taxon>Bacillati</taxon>
        <taxon>Bacillota</taxon>
        <taxon>Bacilli</taxon>
        <taxon>Bacillales</taxon>
        <taxon>Paenibacillaceae</taxon>
        <taxon>Paenibacillus</taxon>
    </lineage>
</organism>
<comment type="subcellular location">
    <subcellularLocation>
        <location evidence="1">Cell membrane</location>
        <topology evidence="1">Multi-pass membrane protein</topology>
    </subcellularLocation>
</comment>
<dbReference type="OrthoDB" id="2403626at2"/>
<feature type="transmembrane region" description="Helical" evidence="6">
    <location>
        <begin position="222"/>
        <end position="239"/>
    </location>
</feature>
<feature type="transmembrane region" description="Helical" evidence="6">
    <location>
        <begin position="380"/>
        <end position="406"/>
    </location>
</feature>
<feature type="transmembrane region" description="Helical" evidence="6">
    <location>
        <begin position="260"/>
        <end position="282"/>
    </location>
</feature>
<feature type="transmembrane region" description="Helical" evidence="6">
    <location>
        <begin position="288"/>
        <end position="308"/>
    </location>
</feature>
<feature type="transmembrane region" description="Helical" evidence="6">
    <location>
        <begin position="320"/>
        <end position="341"/>
    </location>
</feature>
<evidence type="ECO:0000313" key="9">
    <source>
        <dbReference type="Proteomes" id="UP000199050"/>
    </source>
</evidence>
<feature type="transmembrane region" description="Helical" evidence="6">
    <location>
        <begin position="426"/>
        <end position="447"/>
    </location>
</feature>
<feature type="transmembrane region" description="Helical" evidence="6">
    <location>
        <begin position="347"/>
        <end position="368"/>
    </location>
</feature>
<dbReference type="PRINTS" id="PR01036">
    <property type="entry name" value="TCRTETB"/>
</dbReference>
<evidence type="ECO:0000256" key="4">
    <source>
        <dbReference type="ARBA" id="ARBA00022989"/>
    </source>
</evidence>
<dbReference type="InterPro" id="IPR036259">
    <property type="entry name" value="MFS_trans_sf"/>
</dbReference>
<protein>
    <submittedName>
        <fullName evidence="8">MFS transporter, DHA2 family, metal-tetracycline-proton antiporter</fullName>
    </submittedName>
</protein>
<feature type="transmembrane region" description="Helical" evidence="6">
    <location>
        <begin position="196"/>
        <end position="216"/>
    </location>
</feature>
<feature type="transmembrane region" description="Helical" evidence="6">
    <location>
        <begin position="110"/>
        <end position="132"/>
    </location>
</feature>
<evidence type="ECO:0000256" key="5">
    <source>
        <dbReference type="ARBA" id="ARBA00023136"/>
    </source>
</evidence>
<keyword evidence="4 6" id="KW-1133">Transmembrane helix</keyword>
<keyword evidence="5 6" id="KW-0472">Membrane</keyword>
<feature type="transmembrane region" description="Helical" evidence="6">
    <location>
        <begin position="139"/>
        <end position="158"/>
    </location>
</feature>
<dbReference type="GO" id="GO:0005886">
    <property type="term" value="C:plasma membrane"/>
    <property type="evidence" value="ECO:0007669"/>
    <property type="project" value="UniProtKB-SubCell"/>
</dbReference>
<dbReference type="EMBL" id="FNDX01000012">
    <property type="protein sequence ID" value="SDJ12187.1"/>
    <property type="molecule type" value="Genomic_DNA"/>
</dbReference>
<evidence type="ECO:0000259" key="7">
    <source>
        <dbReference type="PROSITE" id="PS50850"/>
    </source>
</evidence>
<dbReference type="InterPro" id="IPR011701">
    <property type="entry name" value="MFS"/>
</dbReference>
<proteinExistence type="predicted"/>
<dbReference type="PANTHER" id="PTHR42718">
    <property type="entry name" value="MAJOR FACILITATOR SUPERFAMILY MULTIDRUG TRANSPORTER MFSC"/>
    <property type="match status" value="1"/>
</dbReference>
<dbReference type="Gene3D" id="1.20.1250.20">
    <property type="entry name" value="MFS general substrate transporter like domains"/>
    <property type="match status" value="1"/>
</dbReference>
<evidence type="ECO:0000256" key="6">
    <source>
        <dbReference type="SAM" id="Phobius"/>
    </source>
</evidence>
<dbReference type="Proteomes" id="UP000199050">
    <property type="component" value="Unassembled WGS sequence"/>
</dbReference>
<dbReference type="PANTHER" id="PTHR42718:SF9">
    <property type="entry name" value="MAJOR FACILITATOR SUPERFAMILY MULTIDRUG TRANSPORTER MFSC"/>
    <property type="match status" value="1"/>
</dbReference>
<feature type="domain" description="Major facilitator superfamily (MFS) profile" evidence="7">
    <location>
        <begin position="15"/>
        <end position="453"/>
    </location>
</feature>
<name>A0A1G8R5E8_9BACL</name>
<keyword evidence="9" id="KW-1185">Reference proteome</keyword>
<reference evidence="9" key="1">
    <citation type="submission" date="2016-10" db="EMBL/GenBank/DDBJ databases">
        <authorList>
            <person name="Varghese N."/>
            <person name="Submissions S."/>
        </authorList>
    </citation>
    <scope>NUCLEOTIDE SEQUENCE [LARGE SCALE GENOMIC DNA]</scope>
    <source>
        <strain evidence="9">CGMCC 1.11012</strain>
    </source>
</reference>
<dbReference type="RefSeq" id="WP_090714607.1">
    <property type="nucleotide sequence ID" value="NZ_CBCSKY010000025.1"/>
</dbReference>
<evidence type="ECO:0000256" key="3">
    <source>
        <dbReference type="ARBA" id="ARBA00022692"/>
    </source>
</evidence>
<sequence length="466" mass="49869">MQTNSSIPSNNGERLMRILVFTLIISVMNGTMFNVVLPVISRQFQLSPSQVSWMVSGYLIVYAIGTVTFGKLTDKYSLKKLLTFGLIFLAAGSVFGIVSTQYWMMIVARLLQAVGASVIPALAMIIPIRYFSPEKRGRALGTSAIGVALGSALGPIIAGFVSTVWSWQVLFVIPLLALFTLPFYRKYLGDEKGSDSKIDFTGGILLAGTVAALLLALTNGGLGYAVSGLILLMLFILRVRYAAHPFIDPLVFRNKAYTSGLAIAFVLTAISFSTPFITPQLLAQLNELSPAVIGLIMLPSALITAYMGRKGGKLADEKGNPFLLTTAAVLLIFGFICLSSVAGMAPVFIAVSLIFTVLGQSFMQIALSNTISRTLSKEQIGIGMGLFSMLNFIAAAVSTAAIGKILDFGTTTVRLNPISRNGAAYVYSNIFLILALLVAVMATLYFVQFGRGSKKDPAERAGTARL</sequence>
<feature type="transmembrane region" description="Helical" evidence="6">
    <location>
        <begin position="18"/>
        <end position="39"/>
    </location>
</feature>
<keyword evidence="3 6" id="KW-0812">Transmembrane</keyword>
<dbReference type="Gene3D" id="1.20.1720.10">
    <property type="entry name" value="Multidrug resistance protein D"/>
    <property type="match status" value="1"/>
</dbReference>
<feature type="transmembrane region" description="Helical" evidence="6">
    <location>
        <begin position="164"/>
        <end position="184"/>
    </location>
</feature>
<dbReference type="SUPFAM" id="SSF103473">
    <property type="entry name" value="MFS general substrate transporter"/>
    <property type="match status" value="1"/>
</dbReference>
<accession>A0A1G8R5E8</accession>
<keyword evidence="2" id="KW-0813">Transport</keyword>
<dbReference type="AlphaFoldDB" id="A0A1G8R5E8"/>
<evidence type="ECO:0000256" key="2">
    <source>
        <dbReference type="ARBA" id="ARBA00022448"/>
    </source>
</evidence>
<dbReference type="InterPro" id="IPR020846">
    <property type="entry name" value="MFS_dom"/>
</dbReference>
<feature type="transmembrane region" description="Helical" evidence="6">
    <location>
        <begin position="81"/>
        <end position="104"/>
    </location>
</feature>
<evidence type="ECO:0000313" key="8">
    <source>
        <dbReference type="EMBL" id="SDJ12187.1"/>
    </source>
</evidence>
<dbReference type="Pfam" id="PF07690">
    <property type="entry name" value="MFS_1"/>
    <property type="match status" value="1"/>
</dbReference>
<gene>
    <name evidence="8" type="ORF">SAMN05216192_1123</name>
</gene>
<evidence type="ECO:0000256" key="1">
    <source>
        <dbReference type="ARBA" id="ARBA00004651"/>
    </source>
</evidence>
<dbReference type="STRING" id="1174501.SAMN05216192_1123"/>
<dbReference type="GO" id="GO:0022857">
    <property type="term" value="F:transmembrane transporter activity"/>
    <property type="evidence" value="ECO:0007669"/>
    <property type="project" value="InterPro"/>
</dbReference>
<dbReference type="PROSITE" id="PS50850">
    <property type="entry name" value="MFS"/>
    <property type="match status" value="1"/>
</dbReference>
<feature type="transmembrane region" description="Helical" evidence="6">
    <location>
        <begin position="51"/>
        <end position="69"/>
    </location>
</feature>